<evidence type="ECO:0000313" key="2">
    <source>
        <dbReference type="Proteomes" id="UP000499080"/>
    </source>
</evidence>
<dbReference type="Proteomes" id="UP000499080">
    <property type="component" value="Unassembled WGS sequence"/>
</dbReference>
<dbReference type="EMBL" id="BGPR01000165">
    <property type="protein sequence ID" value="GBM01122.1"/>
    <property type="molecule type" value="Genomic_DNA"/>
</dbReference>
<dbReference type="AlphaFoldDB" id="A0A4Y2C9J6"/>
<gene>
    <name evidence="1" type="ORF">AVEN_27223_1</name>
</gene>
<accession>A0A4Y2C9J6</accession>
<name>A0A4Y2C9J6_ARAVE</name>
<keyword evidence="2" id="KW-1185">Reference proteome</keyword>
<comment type="caution">
    <text evidence="1">The sequence shown here is derived from an EMBL/GenBank/DDBJ whole genome shotgun (WGS) entry which is preliminary data.</text>
</comment>
<dbReference type="OrthoDB" id="10210167at2759"/>
<sequence>MSFSPLLSLNTAVSDPLLAYLQTYLIDFTELQYSTLIRALKIFANKGQYGAIQVFSADTSNPRKLMFTVNTHLMKTYDEIVDIRLVLFVFLSKNGVGIALCKFHPSYMENVDLCFRLGRARSALLQF</sequence>
<organism evidence="1 2">
    <name type="scientific">Araneus ventricosus</name>
    <name type="common">Orbweaver spider</name>
    <name type="synonym">Epeira ventricosa</name>
    <dbReference type="NCBI Taxonomy" id="182803"/>
    <lineage>
        <taxon>Eukaryota</taxon>
        <taxon>Metazoa</taxon>
        <taxon>Ecdysozoa</taxon>
        <taxon>Arthropoda</taxon>
        <taxon>Chelicerata</taxon>
        <taxon>Arachnida</taxon>
        <taxon>Araneae</taxon>
        <taxon>Araneomorphae</taxon>
        <taxon>Entelegynae</taxon>
        <taxon>Araneoidea</taxon>
        <taxon>Araneidae</taxon>
        <taxon>Araneus</taxon>
    </lineage>
</organism>
<proteinExistence type="predicted"/>
<evidence type="ECO:0000313" key="1">
    <source>
        <dbReference type="EMBL" id="GBM01122.1"/>
    </source>
</evidence>
<reference evidence="1 2" key="1">
    <citation type="journal article" date="2019" name="Sci. Rep.">
        <title>Orb-weaving spider Araneus ventricosus genome elucidates the spidroin gene catalogue.</title>
        <authorList>
            <person name="Kono N."/>
            <person name="Nakamura H."/>
            <person name="Ohtoshi R."/>
            <person name="Moran D.A.P."/>
            <person name="Shinohara A."/>
            <person name="Yoshida Y."/>
            <person name="Fujiwara M."/>
            <person name="Mori M."/>
            <person name="Tomita M."/>
            <person name="Arakawa K."/>
        </authorList>
    </citation>
    <scope>NUCLEOTIDE SEQUENCE [LARGE SCALE GENOMIC DNA]</scope>
</reference>
<protein>
    <submittedName>
        <fullName evidence="1">Uncharacterized protein</fullName>
    </submittedName>
</protein>